<dbReference type="InterPro" id="IPR000210">
    <property type="entry name" value="BTB/POZ_dom"/>
</dbReference>
<dbReference type="InterPro" id="IPR013087">
    <property type="entry name" value="Znf_C2H2_type"/>
</dbReference>
<dbReference type="PANTHER" id="PTHR46105:SF12">
    <property type="entry name" value="ZINC FINGER AND BTB DOMAIN-CONTAINING PROTEIN 8A"/>
    <property type="match status" value="1"/>
</dbReference>
<evidence type="ECO:0000256" key="12">
    <source>
        <dbReference type="PROSITE-ProRule" id="PRU00042"/>
    </source>
</evidence>
<comment type="subcellular location">
    <subcellularLocation>
        <location evidence="2">Nucleus</location>
    </subcellularLocation>
</comment>
<dbReference type="EMBL" id="OW240912">
    <property type="protein sequence ID" value="CAH2222247.1"/>
    <property type="molecule type" value="Genomic_DNA"/>
</dbReference>
<reference evidence="16" key="1">
    <citation type="submission" date="2022-03" db="EMBL/GenBank/DDBJ databases">
        <authorList>
            <person name="Alioto T."/>
            <person name="Alioto T."/>
            <person name="Gomez Garrido J."/>
        </authorList>
    </citation>
    <scope>NUCLEOTIDE SEQUENCE</scope>
</reference>
<sequence length="461" mass="52524">MDFSSHHTRLLQQLDEQRRRDLFCDCHILVEGKMFKAHRNVLFASSGYFKMLLSQSCRDVGEPTTATFDIFSADTFTAIIDYVYSGKLPLSGQNVIEVMSAASYLQMTDVINVCKEFIKSSLDINEKDKDGFFGLSDREPWRHHSDYSLPKVGWGMNNCSSTRSDGDIAGSLDASSPWNPYGFYPRRNDFSSTLNDRSISQRTSERPIEPPQLPSSTCCPEERAKGSKITETGSTTKVEMPHDEYPPAMESEAVMNCWTATQQKDMTKSYQNRATKADELYATMPTIMGITGSWGEDALPSMRFKCPFCTHMVKRKADLKRHLRCHTGERPYPCQACGKRFTRLEHVRSHFRTIHEAGKPICRRCKRHVTEETGQVVQDGTRRFRLCRECLAEVGVDSFPIEVDDEDDPTIVLSGDEDKEQMWNFHDGVQQSKPKRIEETSSDLIIHEVDDSDDDIKPILC</sequence>
<evidence type="ECO:0000256" key="9">
    <source>
        <dbReference type="ARBA" id="ARBA00023125"/>
    </source>
</evidence>
<dbReference type="SMART" id="SM00225">
    <property type="entry name" value="BTB"/>
    <property type="match status" value="1"/>
</dbReference>
<dbReference type="InterPro" id="IPR050457">
    <property type="entry name" value="ZnFinger_BTB_dom_contain"/>
</dbReference>
<dbReference type="Gene3D" id="3.30.710.10">
    <property type="entry name" value="Potassium Channel Kv1.1, Chain A"/>
    <property type="match status" value="1"/>
</dbReference>
<feature type="domain" description="BTB" evidence="14">
    <location>
        <begin position="24"/>
        <end position="92"/>
    </location>
</feature>
<evidence type="ECO:0000256" key="7">
    <source>
        <dbReference type="ARBA" id="ARBA00022833"/>
    </source>
</evidence>
<gene>
    <name evidence="16" type="ORF">PECUL_23A061561</name>
</gene>
<evidence type="ECO:0000313" key="16">
    <source>
        <dbReference type="EMBL" id="CAH2222247.1"/>
    </source>
</evidence>
<evidence type="ECO:0000256" key="3">
    <source>
        <dbReference type="ARBA" id="ARBA00022553"/>
    </source>
</evidence>
<evidence type="ECO:0000256" key="8">
    <source>
        <dbReference type="ARBA" id="ARBA00023015"/>
    </source>
</evidence>
<evidence type="ECO:0000313" key="17">
    <source>
        <dbReference type="Proteomes" id="UP001295444"/>
    </source>
</evidence>
<feature type="region of interest" description="Disordered" evidence="13">
    <location>
        <begin position="192"/>
        <end position="228"/>
    </location>
</feature>
<feature type="domain" description="C2H2-type" evidence="15">
    <location>
        <begin position="304"/>
        <end position="331"/>
    </location>
</feature>
<keyword evidence="6 12" id="KW-0863">Zinc-finger</keyword>
<dbReference type="GO" id="GO:0000978">
    <property type="term" value="F:RNA polymerase II cis-regulatory region sequence-specific DNA binding"/>
    <property type="evidence" value="ECO:0007669"/>
    <property type="project" value="TreeGrafter"/>
</dbReference>
<keyword evidence="5" id="KW-0677">Repeat</keyword>
<dbReference type="SUPFAM" id="SSF54695">
    <property type="entry name" value="POZ domain"/>
    <property type="match status" value="1"/>
</dbReference>
<evidence type="ECO:0000256" key="1">
    <source>
        <dbReference type="ARBA" id="ARBA00003767"/>
    </source>
</evidence>
<keyword evidence="17" id="KW-1185">Reference proteome</keyword>
<keyword evidence="11" id="KW-0539">Nucleus</keyword>
<evidence type="ECO:0000259" key="15">
    <source>
        <dbReference type="PROSITE" id="PS50157"/>
    </source>
</evidence>
<feature type="domain" description="C2H2-type" evidence="15">
    <location>
        <begin position="332"/>
        <end position="360"/>
    </location>
</feature>
<evidence type="ECO:0000256" key="5">
    <source>
        <dbReference type="ARBA" id="ARBA00022737"/>
    </source>
</evidence>
<proteinExistence type="predicted"/>
<organism evidence="16 17">
    <name type="scientific">Pelobates cultripes</name>
    <name type="common">Western spadefoot toad</name>
    <dbReference type="NCBI Taxonomy" id="61616"/>
    <lineage>
        <taxon>Eukaryota</taxon>
        <taxon>Metazoa</taxon>
        <taxon>Chordata</taxon>
        <taxon>Craniata</taxon>
        <taxon>Vertebrata</taxon>
        <taxon>Euteleostomi</taxon>
        <taxon>Amphibia</taxon>
        <taxon>Batrachia</taxon>
        <taxon>Anura</taxon>
        <taxon>Pelobatoidea</taxon>
        <taxon>Pelobatidae</taxon>
        <taxon>Pelobates</taxon>
    </lineage>
</organism>
<keyword evidence="10" id="KW-0804">Transcription</keyword>
<evidence type="ECO:0000259" key="14">
    <source>
        <dbReference type="PROSITE" id="PS50097"/>
    </source>
</evidence>
<evidence type="ECO:0000256" key="6">
    <source>
        <dbReference type="ARBA" id="ARBA00022771"/>
    </source>
</evidence>
<dbReference type="SMART" id="SM00355">
    <property type="entry name" value="ZnF_C2H2"/>
    <property type="match status" value="2"/>
</dbReference>
<keyword evidence="9" id="KW-0238">DNA-binding</keyword>
<dbReference type="PROSITE" id="PS50097">
    <property type="entry name" value="BTB"/>
    <property type="match status" value="1"/>
</dbReference>
<dbReference type="Pfam" id="PF00651">
    <property type="entry name" value="BTB"/>
    <property type="match status" value="1"/>
</dbReference>
<dbReference type="CDD" id="cd18329">
    <property type="entry name" value="BTB_POZ_ZBTB8A_BOZF1"/>
    <property type="match status" value="1"/>
</dbReference>
<dbReference type="AlphaFoldDB" id="A0AAD1R1X6"/>
<dbReference type="FunFam" id="3.30.160.60:FF:000218">
    <property type="entry name" value="Zinc finger protein 10"/>
    <property type="match status" value="1"/>
</dbReference>
<dbReference type="PROSITE" id="PS00028">
    <property type="entry name" value="ZINC_FINGER_C2H2_1"/>
    <property type="match status" value="2"/>
</dbReference>
<evidence type="ECO:0000256" key="10">
    <source>
        <dbReference type="ARBA" id="ARBA00023163"/>
    </source>
</evidence>
<keyword evidence="7" id="KW-0862">Zinc</keyword>
<evidence type="ECO:0000256" key="13">
    <source>
        <dbReference type="SAM" id="MobiDB-lite"/>
    </source>
</evidence>
<evidence type="ECO:0000256" key="11">
    <source>
        <dbReference type="ARBA" id="ARBA00023242"/>
    </source>
</evidence>
<keyword evidence="3" id="KW-0597">Phosphoprotein</keyword>
<protein>
    <submittedName>
        <fullName evidence="16">Zinc finger and BTB domain-containing 8A</fullName>
    </submittedName>
</protein>
<dbReference type="InterPro" id="IPR011333">
    <property type="entry name" value="SKP1/BTB/POZ_sf"/>
</dbReference>
<feature type="compositionally biased region" description="Polar residues" evidence="13">
    <location>
        <begin position="192"/>
        <end position="202"/>
    </location>
</feature>
<keyword evidence="8" id="KW-0805">Transcription regulation</keyword>
<dbReference type="PANTHER" id="PTHR46105">
    <property type="entry name" value="AGAP004733-PA"/>
    <property type="match status" value="1"/>
</dbReference>
<dbReference type="Proteomes" id="UP001295444">
    <property type="component" value="Chromosome 01"/>
</dbReference>
<evidence type="ECO:0000256" key="4">
    <source>
        <dbReference type="ARBA" id="ARBA00022723"/>
    </source>
</evidence>
<keyword evidence="4" id="KW-0479">Metal-binding</keyword>
<dbReference type="Gene3D" id="3.30.160.60">
    <property type="entry name" value="Classic Zinc Finger"/>
    <property type="match status" value="2"/>
</dbReference>
<evidence type="ECO:0000256" key="2">
    <source>
        <dbReference type="ARBA" id="ARBA00004123"/>
    </source>
</evidence>
<dbReference type="InterPro" id="IPR036236">
    <property type="entry name" value="Znf_C2H2_sf"/>
</dbReference>
<dbReference type="GO" id="GO:0000981">
    <property type="term" value="F:DNA-binding transcription factor activity, RNA polymerase II-specific"/>
    <property type="evidence" value="ECO:0007669"/>
    <property type="project" value="TreeGrafter"/>
</dbReference>
<accession>A0AAD1R1X6</accession>
<dbReference type="PROSITE" id="PS50157">
    <property type="entry name" value="ZINC_FINGER_C2H2_2"/>
    <property type="match status" value="2"/>
</dbReference>
<name>A0AAD1R1X6_PELCU</name>
<comment type="function">
    <text evidence="1">May be involved in transcriptional regulation.</text>
</comment>
<dbReference type="GO" id="GO:0008270">
    <property type="term" value="F:zinc ion binding"/>
    <property type="evidence" value="ECO:0007669"/>
    <property type="project" value="UniProtKB-KW"/>
</dbReference>
<dbReference type="SUPFAM" id="SSF57667">
    <property type="entry name" value="beta-beta-alpha zinc fingers"/>
    <property type="match status" value="1"/>
</dbReference>